<evidence type="ECO:0000313" key="4">
    <source>
        <dbReference type="Proteomes" id="UP000057609"/>
    </source>
</evidence>
<dbReference type="Proteomes" id="UP000057609">
    <property type="component" value="Chromosome"/>
</dbReference>
<dbReference type="KEGG" id="gpi:GPICK_01630"/>
<dbReference type="OrthoDB" id="9811597at2"/>
<dbReference type="Pfam" id="PF04014">
    <property type="entry name" value="MazE_antitoxin"/>
    <property type="match status" value="1"/>
</dbReference>
<dbReference type="EMBL" id="CP009788">
    <property type="protein sequence ID" value="AJE02247.1"/>
    <property type="molecule type" value="Genomic_DNA"/>
</dbReference>
<name>A0A0B5B6S2_9BACT</name>
<organism evidence="3 4">
    <name type="scientific">Geobacter pickeringii</name>
    <dbReference type="NCBI Taxonomy" id="345632"/>
    <lineage>
        <taxon>Bacteria</taxon>
        <taxon>Pseudomonadati</taxon>
        <taxon>Thermodesulfobacteriota</taxon>
        <taxon>Desulfuromonadia</taxon>
        <taxon>Geobacterales</taxon>
        <taxon>Geobacteraceae</taxon>
        <taxon>Geobacter</taxon>
    </lineage>
</organism>
<dbReference type="STRING" id="345632.GPICK_01630"/>
<dbReference type="GO" id="GO:0003677">
    <property type="term" value="F:DNA binding"/>
    <property type="evidence" value="ECO:0007669"/>
    <property type="project" value="UniProtKB-UniRule"/>
</dbReference>
<dbReference type="InterPro" id="IPR007159">
    <property type="entry name" value="SpoVT-AbrB_dom"/>
</dbReference>
<keyword evidence="4" id="KW-1185">Reference proteome</keyword>
<dbReference type="SUPFAM" id="SSF89447">
    <property type="entry name" value="AbrB/MazE/MraZ-like"/>
    <property type="match status" value="1"/>
</dbReference>
<accession>A0A0B5B6S2</accession>
<dbReference type="Gene3D" id="2.10.260.10">
    <property type="match status" value="1"/>
</dbReference>
<dbReference type="SMART" id="SM00966">
    <property type="entry name" value="SpoVT_AbrB"/>
    <property type="match status" value="1"/>
</dbReference>
<evidence type="ECO:0000256" key="1">
    <source>
        <dbReference type="PROSITE-ProRule" id="PRU01076"/>
    </source>
</evidence>
<dbReference type="HOGENOM" id="CLU_158484_11_1_7"/>
<protein>
    <submittedName>
        <fullName evidence="3">AbrB family transcriptional regulator</fullName>
    </submittedName>
</protein>
<keyword evidence="1" id="KW-0238">DNA-binding</keyword>
<evidence type="ECO:0000259" key="2">
    <source>
        <dbReference type="PROSITE" id="PS51740"/>
    </source>
</evidence>
<evidence type="ECO:0000313" key="3">
    <source>
        <dbReference type="EMBL" id="AJE02247.1"/>
    </source>
</evidence>
<dbReference type="PROSITE" id="PS51740">
    <property type="entry name" value="SPOVT_ABRB"/>
    <property type="match status" value="1"/>
</dbReference>
<reference evidence="3 4" key="1">
    <citation type="journal article" date="2015" name="Genome Announc.">
        <title>Complete Genome of Geobacter pickeringii G13T, a Metal-Reducing Isolate from Sedimentary Kaolin Deposits.</title>
        <authorList>
            <person name="Badalamenti J.P."/>
            <person name="Bond D.R."/>
        </authorList>
    </citation>
    <scope>NUCLEOTIDE SEQUENCE [LARGE SCALE GENOMIC DNA]</scope>
    <source>
        <strain evidence="3 4">G13</strain>
    </source>
</reference>
<sequence length="68" mass="7818">MEAVKISPKFQVVIPREVRDTLHLVPGQKMQVVAYGNRIELIPEKEISEMRGFLKGIDTSVEREPDRL</sequence>
<dbReference type="NCBIfam" id="TIGR01439">
    <property type="entry name" value="lp_hng_hel_AbrB"/>
    <property type="match status" value="1"/>
</dbReference>
<feature type="domain" description="SpoVT-AbrB" evidence="2">
    <location>
        <begin position="1"/>
        <end position="46"/>
    </location>
</feature>
<dbReference type="InterPro" id="IPR037914">
    <property type="entry name" value="SpoVT-AbrB_sf"/>
</dbReference>
<proteinExistence type="predicted"/>
<dbReference type="RefSeq" id="WP_039739965.1">
    <property type="nucleotide sequence ID" value="NZ_CP009788.1"/>
</dbReference>
<gene>
    <name evidence="3" type="ORF">GPICK_01630</name>
</gene>
<dbReference type="AlphaFoldDB" id="A0A0B5B6S2"/>